<dbReference type="CDD" id="cd09272">
    <property type="entry name" value="RNase_HI_RT_Ty1"/>
    <property type="match status" value="1"/>
</dbReference>
<dbReference type="InterPro" id="IPR013103">
    <property type="entry name" value="RVT_2"/>
</dbReference>
<dbReference type="PANTHER" id="PTHR11439:SF450">
    <property type="entry name" value="REVERSE TRANSCRIPTASE TY1_COPIA-TYPE DOMAIN-CONTAINING PROTEIN"/>
    <property type="match status" value="1"/>
</dbReference>
<sequence>MMDAISSAYFMSTLVKALTDPRWAAAMQDEMQALSRNNTWTLVPPTNQTPITCKWLFRIKRNADGSISRFKARFVARGFLQQPGHDYSETFSPVTKPATIRIVLSIALARNWSLWQLDVNNAFLHGTLTEEVYMVQPPGFRDPQFPTHVCKLRKALYGLKQAPRAWYIELCRFLISVGFQKSRADASLFIYSSHGTLIYFLVYVDDIVLTGNNAKAVEEFVRQLTHKFSVKDLGMLHHFLGIEVVPTPTGIFLTQRQYILHILESCKMHGAKEATTPMCTKSSLSLTDGTSPADATQYRRTLGLLQYLSFTRPDISFAVNRLSQFMHAPTETHWQGVKRILRYLKGTLDHGLFLRRSSPLTLSVFSDSDWGGVTDGGKSTTAYVLYSGGNIISWKSAKQKTVSRSSTEAEYKAVANASAEMLWVRNLLTELGISLVSTPQLFCDNQGATYACINPVFHSRMKHLALDFFFVRELVESGQLVVKHISTKQQIADILTKPLSKTPFQFFRSKLGVSNGSSILRGAY</sequence>
<dbReference type="PANTHER" id="PTHR11439">
    <property type="entry name" value="GAG-POL-RELATED RETROTRANSPOSON"/>
    <property type="match status" value="1"/>
</dbReference>
<evidence type="ECO:0000313" key="3">
    <source>
        <dbReference type="Proteomes" id="UP001152523"/>
    </source>
</evidence>
<proteinExistence type="predicted"/>
<name>A0AAV0E1W4_9ASTE</name>
<gene>
    <name evidence="2" type="ORF">CEPIT_LOCUS19954</name>
</gene>
<evidence type="ECO:0000259" key="1">
    <source>
        <dbReference type="Pfam" id="PF07727"/>
    </source>
</evidence>
<reference evidence="2" key="1">
    <citation type="submission" date="2022-07" db="EMBL/GenBank/DDBJ databases">
        <authorList>
            <person name="Macas J."/>
            <person name="Novak P."/>
            <person name="Neumann P."/>
        </authorList>
    </citation>
    <scope>NUCLEOTIDE SEQUENCE</scope>
</reference>
<dbReference type="EMBL" id="CAMAPF010000198">
    <property type="protein sequence ID" value="CAH9112474.1"/>
    <property type="molecule type" value="Genomic_DNA"/>
</dbReference>
<dbReference type="SUPFAM" id="SSF56672">
    <property type="entry name" value="DNA/RNA polymerases"/>
    <property type="match status" value="1"/>
</dbReference>
<protein>
    <recommendedName>
        <fullName evidence="1">Reverse transcriptase Ty1/copia-type domain-containing protein</fullName>
    </recommendedName>
</protein>
<dbReference type="Proteomes" id="UP001152523">
    <property type="component" value="Unassembled WGS sequence"/>
</dbReference>
<evidence type="ECO:0000313" key="2">
    <source>
        <dbReference type="EMBL" id="CAH9112474.1"/>
    </source>
</evidence>
<keyword evidence="3" id="KW-1185">Reference proteome</keyword>
<comment type="caution">
    <text evidence="2">The sequence shown here is derived from an EMBL/GenBank/DDBJ whole genome shotgun (WGS) entry which is preliminary data.</text>
</comment>
<dbReference type="Pfam" id="PF07727">
    <property type="entry name" value="RVT_2"/>
    <property type="match status" value="1"/>
</dbReference>
<accession>A0AAV0E1W4</accession>
<dbReference type="AlphaFoldDB" id="A0AAV0E1W4"/>
<organism evidence="2 3">
    <name type="scientific">Cuscuta epithymum</name>
    <dbReference type="NCBI Taxonomy" id="186058"/>
    <lineage>
        <taxon>Eukaryota</taxon>
        <taxon>Viridiplantae</taxon>
        <taxon>Streptophyta</taxon>
        <taxon>Embryophyta</taxon>
        <taxon>Tracheophyta</taxon>
        <taxon>Spermatophyta</taxon>
        <taxon>Magnoliopsida</taxon>
        <taxon>eudicotyledons</taxon>
        <taxon>Gunneridae</taxon>
        <taxon>Pentapetalae</taxon>
        <taxon>asterids</taxon>
        <taxon>lamiids</taxon>
        <taxon>Solanales</taxon>
        <taxon>Convolvulaceae</taxon>
        <taxon>Cuscuteae</taxon>
        <taxon>Cuscuta</taxon>
        <taxon>Cuscuta subgen. Cuscuta</taxon>
    </lineage>
</organism>
<dbReference type="InterPro" id="IPR043502">
    <property type="entry name" value="DNA/RNA_pol_sf"/>
</dbReference>
<feature type="domain" description="Reverse transcriptase Ty1/copia-type" evidence="1">
    <location>
        <begin position="37"/>
        <end position="279"/>
    </location>
</feature>